<gene>
    <name evidence="2" type="ORF">C4D60_Mb03t01160</name>
</gene>
<feature type="transmembrane region" description="Helical" evidence="1">
    <location>
        <begin position="21"/>
        <end position="42"/>
    </location>
</feature>
<keyword evidence="1" id="KW-0812">Transmembrane</keyword>
<organism evidence="2 3">
    <name type="scientific">Musa balbisiana</name>
    <name type="common">Banana</name>
    <dbReference type="NCBI Taxonomy" id="52838"/>
    <lineage>
        <taxon>Eukaryota</taxon>
        <taxon>Viridiplantae</taxon>
        <taxon>Streptophyta</taxon>
        <taxon>Embryophyta</taxon>
        <taxon>Tracheophyta</taxon>
        <taxon>Spermatophyta</taxon>
        <taxon>Magnoliopsida</taxon>
        <taxon>Liliopsida</taxon>
        <taxon>Zingiberales</taxon>
        <taxon>Musaceae</taxon>
        <taxon>Musa</taxon>
    </lineage>
</organism>
<protein>
    <submittedName>
        <fullName evidence="2">Uncharacterized protein</fullName>
    </submittedName>
</protein>
<evidence type="ECO:0000313" key="2">
    <source>
        <dbReference type="EMBL" id="THU57216.1"/>
    </source>
</evidence>
<sequence length="86" mass="9470">MSSGSFRLSSLRAGKIEALDQQCFASCTIGGPAFLLLLLLLFPRLIFYPHATEAGGIQEDGFDAIYPGWVWSEVFWISAYKAVLLP</sequence>
<evidence type="ECO:0000313" key="3">
    <source>
        <dbReference type="Proteomes" id="UP000317650"/>
    </source>
</evidence>
<reference evidence="2 3" key="1">
    <citation type="journal article" date="2019" name="Nat. Plants">
        <title>Genome sequencing of Musa balbisiana reveals subgenome evolution and function divergence in polyploid bananas.</title>
        <authorList>
            <person name="Yao X."/>
        </authorList>
    </citation>
    <scope>NUCLEOTIDE SEQUENCE [LARGE SCALE GENOMIC DNA]</scope>
    <source>
        <strain evidence="3">cv. DH-PKW</strain>
        <tissue evidence="2">Leaves</tissue>
    </source>
</reference>
<comment type="caution">
    <text evidence="2">The sequence shown here is derived from an EMBL/GenBank/DDBJ whole genome shotgun (WGS) entry which is preliminary data.</text>
</comment>
<keyword evidence="3" id="KW-1185">Reference proteome</keyword>
<keyword evidence="1" id="KW-0472">Membrane</keyword>
<keyword evidence="1" id="KW-1133">Transmembrane helix</keyword>
<dbReference type="Proteomes" id="UP000317650">
    <property type="component" value="Chromosome 3"/>
</dbReference>
<evidence type="ECO:0000256" key="1">
    <source>
        <dbReference type="SAM" id="Phobius"/>
    </source>
</evidence>
<name>A0A4V4H5T0_MUSBA</name>
<accession>A0A4V4H5T0</accession>
<proteinExistence type="predicted"/>
<dbReference type="EMBL" id="PYDT01000006">
    <property type="protein sequence ID" value="THU57216.1"/>
    <property type="molecule type" value="Genomic_DNA"/>
</dbReference>
<dbReference type="AlphaFoldDB" id="A0A4V4H5T0"/>